<organism evidence="2 3">
    <name type="scientific">Trametes cubensis</name>
    <dbReference type="NCBI Taxonomy" id="1111947"/>
    <lineage>
        <taxon>Eukaryota</taxon>
        <taxon>Fungi</taxon>
        <taxon>Dikarya</taxon>
        <taxon>Basidiomycota</taxon>
        <taxon>Agaricomycotina</taxon>
        <taxon>Agaricomycetes</taxon>
        <taxon>Polyporales</taxon>
        <taxon>Polyporaceae</taxon>
        <taxon>Trametes</taxon>
    </lineage>
</organism>
<feature type="transmembrane region" description="Helical" evidence="1">
    <location>
        <begin position="185"/>
        <end position="207"/>
    </location>
</feature>
<proteinExistence type="predicted"/>
<reference evidence="2" key="1">
    <citation type="submission" date="2022-11" db="EMBL/GenBank/DDBJ databases">
        <title>Genome Sequence of Cubamyces cubensis.</title>
        <authorList>
            <person name="Buettner E."/>
        </authorList>
    </citation>
    <scope>NUCLEOTIDE SEQUENCE</scope>
    <source>
        <strain evidence="2">MPL-01</strain>
    </source>
</reference>
<name>A0AAD7X4A9_9APHY</name>
<sequence>MPFIPSSNFSSGDTAANASQDASQLIGAILDAVAYGLHIAVFGQCVYYILPQAIRSRTRGAIGQLVYVVTMFLIGTIYLVSNIQLALLIFVDHRLYPGGPSSWLASHTETVANVIDIVAFMVCAFLADGMLLWRTYVLWDSRTAIMLLPLLLYLATTALSIPTILQLTCPHMGILHHTSTPFIALYISISISTTTLLHLLLVVRLVYMSYRSRWEGSAATYLSIYAMIIESAVPYAILSLIFLATYARHSDAQHAVLPILSQVMCINPEMLILRVARRRSLAELATKAASVTPSPGVPIIQYVAPRPRLYRLLSGTNDA</sequence>
<dbReference type="Proteomes" id="UP001215151">
    <property type="component" value="Unassembled WGS sequence"/>
</dbReference>
<dbReference type="EMBL" id="JAPEVG010000894">
    <property type="protein sequence ID" value="KAJ8454764.1"/>
    <property type="molecule type" value="Genomic_DNA"/>
</dbReference>
<feature type="transmembrane region" description="Helical" evidence="1">
    <location>
        <begin position="32"/>
        <end position="50"/>
    </location>
</feature>
<dbReference type="AlphaFoldDB" id="A0AAD7X4A9"/>
<evidence type="ECO:0000313" key="3">
    <source>
        <dbReference type="Proteomes" id="UP001215151"/>
    </source>
</evidence>
<accession>A0AAD7X4A9</accession>
<keyword evidence="1" id="KW-0812">Transmembrane</keyword>
<feature type="transmembrane region" description="Helical" evidence="1">
    <location>
        <begin position="255"/>
        <end position="273"/>
    </location>
</feature>
<protein>
    <submittedName>
        <fullName evidence="2">Uncharacterized protein</fullName>
    </submittedName>
</protein>
<feature type="transmembrane region" description="Helical" evidence="1">
    <location>
        <begin position="219"/>
        <end position="243"/>
    </location>
</feature>
<feature type="transmembrane region" description="Helical" evidence="1">
    <location>
        <begin position="111"/>
        <end position="133"/>
    </location>
</feature>
<keyword evidence="1" id="KW-1133">Transmembrane helix</keyword>
<feature type="transmembrane region" description="Helical" evidence="1">
    <location>
        <begin position="145"/>
        <end position="165"/>
    </location>
</feature>
<keyword evidence="1" id="KW-0472">Membrane</keyword>
<evidence type="ECO:0000313" key="2">
    <source>
        <dbReference type="EMBL" id="KAJ8454764.1"/>
    </source>
</evidence>
<feature type="transmembrane region" description="Helical" evidence="1">
    <location>
        <begin position="62"/>
        <end position="91"/>
    </location>
</feature>
<comment type="caution">
    <text evidence="2">The sequence shown here is derived from an EMBL/GenBank/DDBJ whole genome shotgun (WGS) entry which is preliminary data.</text>
</comment>
<gene>
    <name evidence="2" type="ORF">ONZ51_g12844</name>
</gene>
<keyword evidence="3" id="KW-1185">Reference proteome</keyword>
<evidence type="ECO:0000256" key="1">
    <source>
        <dbReference type="SAM" id="Phobius"/>
    </source>
</evidence>